<dbReference type="Proteomes" id="UP000256661">
    <property type="component" value="Unassembled WGS sequence"/>
</dbReference>
<sequence length="187" mass="19784">MSRSVITSLVLVVGLTAAACGSGDEKPVAGGGPQGSGRPTAPAKVATTGGFVPTEFAFTATTLRGGRFQGSTLARRPVVLWFWSASCAACLREGPTVAKLARHYGRRIRVVGVAGRTPRSEAARFVARTGTSRIEHIDDRSLAVHRRFNVRSSSTFIFVRADGSMTNGPGPMSVRDLARMARILLKG</sequence>
<evidence type="ECO:0000256" key="1">
    <source>
        <dbReference type="SAM" id="SignalP"/>
    </source>
</evidence>
<accession>A0A3D9SUB0</accession>
<dbReference type="EMBL" id="QTTT01000001">
    <property type="protein sequence ID" value="REE96154.1"/>
    <property type="molecule type" value="Genomic_DNA"/>
</dbReference>
<evidence type="ECO:0000313" key="4">
    <source>
        <dbReference type="Proteomes" id="UP000256661"/>
    </source>
</evidence>
<proteinExistence type="predicted"/>
<feature type="chain" id="PRO_5017603051" evidence="1">
    <location>
        <begin position="20"/>
        <end position="187"/>
    </location>
</feature>
<dbReference type="InterPro" id="IPR000866">
    <property type="entry name" value="AhpC/TSA"/>
</dbReference>
<dbReference type="SUPFAM" id="SSF52833">
    <property type="entry name" value="Thioredoxin-like"/>
    <property type="match status" value="1"/>
</dbReference>
<dbReference type="OrthoDB" id="9790194at2"/>
<dbReference type="PANTHER" id="PTHR42852:SF17">
    <property type="entry name" value="THIOREDOXIN-LIKE PROTEIN HI_1115"/>
    <property type="match status" value="1"/>
</dbReference>
<feature type="signal peptide" evidence="1">
    <location>
        <begin position="1"/>
        <end position="19"/>
    </location>
</feature>
<gene>
    <name evidence="3" type="ORF">DFJ69_1579</name>
</gene>
<evidence type="ECO:0000313" key="3">
    <source>
        <dbReference type="EMBL" id="REE96154.1"/>
    </source>
</evidence>
<comment type="caution">
    <text evidence="3">The sequence shown here is derived from an EMBL/GenBank/DDBJ whole genome shotgun (WGS) entry which is preliminary data.</text>
</comment>
<protein>
    <submittedName>
        <fullName evidence="3">AhpC/TSA family protein</fullName>
    </submittedName>
</protein>
<name>A0A3D9SUB0_9ACTN</name>
<dbReference type="RefSeq" id="WP_116021843.1">
    <property type="nucleotide sequence ID" value="NZ_QTTT01000001.1"/>
</dbReference>
<evidence type="ECO:0000259" key="2">
    <source>
        <dbReference type="PROSITE" id="PS51352"/>
    </source>
</evidence>
<reference evidence="3 4" key="1">
    <citation type="submission" date="2018-08" db="EMBL/GenBank/DDBJ databases">
        <title>Sequencing the genomes of 1000 actinobacteria strains.</title>
        <authorList>
            <person name="Klenk H.-P."/>
        </authorList>
    </citation>
    <scope>NUCLEOTIDE SEQUENCE [LARGE SCALE GENOMIC DNA]</scope>
    <source>
        <strain evidence="3 4">DSM 43927</strain>
    </source>
</reference>
<dbReference type="Gene3D" id="3.40.30.10">
    <property type="entry name" value="Glutaredoxin"/>
    <property type="match status" value="1"/>
</dbReference>
<dbReference type="PROSITE" id="PS51257">
    <property type="entry name" value="PROKAR_LIPOPROTEIN"/>
    <property type="match status" value="1"/>
</dbReference>
<dbReference type="InterPro" id="IPR036249">
    <property type="entry name" value="Thioredoxin-like_sf"/>
</dbReference>
<dbReference type="GO" id="GO:0016209">
    <property type="term" value="F:antioxidant activity"/>
    <property type="evidence" value="ECO:0007669"/>
    <property type="project" value="InterPro"/>
</dbReference>
<dbReference type="InterPro" id="IPR013766">
    <property type="entry name" value="Thioredoxin_domain"/>
</dbReference>
<dbReference type="Pfam" id="PF00578">
    <property type="entry name" value="AhpC-TSA"/>
    <property type="match status" value="1"/>
</dbReference>
<feature type="domain" description="Thioredoxin" evidence="2">
    <location>
        <begin position="34"/>
        <end position="186"/>
    </location>
</feature>
<dbReference type="GO" id="GO:0016491">
    <property type="term" value="F:oxidoreductase activity"/>
    <property type="evidence" value="ECO:0007669"/>
    <property type="project" value="InterPro"/>
</dbReference>
<dbReference type="CDD" id="cd02966">
    <property type="entry name" value="TlpA_like_family"/>
    <property type="match status" value="1"/>
</dbReference>
<keyword evidence="4" id="KW-1185">Reference proteome</keyword>
<keyword evidence="1" id="KW-0732">Signal</keyword>
<dbReference type="InterPro" id="IPR050553">
    <property type="entry name" value="Thioredoxin_ResA/DsbE_sf"/>
</dbReference>
<dbReference type="PANTHER" id="PTHR42852">
    <property type="entry name" value="THIOL:DISULFIDE INTERCHANGE PROTEIN DSBE"/>
    <property type="match status" value="1"/>
</dbReference>
<dbReference type="AlphaFoldDB" id="A0A3D9SUB0"/>
<dbReference type="PROSITE" id="PS51352">
    <property type="entry name" value="THIOREDOXIN_2"/>
    <property type="match status" value="1"/>
</dbReference>
<organism evidence="3 4">
    <name type="scientific">Thermomonospora umbrina</name>
    <dbReference type="NCBI Taxonomy" id="111806"/>
    <lineage>
        <taxon>Bacteria</taxon>
        <taxon>Bacillati</taxon>
        <taxon>Actinomycetota</taxon>
        <taxon>Actinomycetes</taxon>
        <taxon>Streptosporangiales</taxon>
        <taxon>Thermomonosporaceae</taxon>
        <taxon>Thermomonospora</taxon>
    </lineage>
</organism>